<gene>
    <name evidence="2" type="ORF">GNP93_17970</name>
</gene>
<dbReference type="RefSeq" id="WP_127608507.1">
    <property type="nucleotide sequence ID" value="NZ_JARTHJ010000165.1"/>
</dbReference>
<evidence type="ECO:0000313" key="2">
    <source>
        <dbReference type="EMBL" id="MUG72559.1"/>
    </source>
</evidence>
<sequence>MTARLTAEQLAEASTRVITWNQHERGGYVASPLFSHYTFSWLRDGSFIAYGMDVAGQHDSSRLFYEWVSRIIESKKPHIDDLLGKKERGEFIPQEQFLHTRYYADGRDDEQSDWGHFQLDGYGAWLWGLSEHLKATGQPQIPDAYRPAVDATVAYLVAFWQLPNFDCWEEYAEFIHPSTLACLYGGLKAIARLDRRNELETVCASIREFLLQHAVHPDGHFVKNIAPVKADDTVTYKINYEGVDASLLWLFEPFHMFEADHPAMEATLNRIDAELRTAQGGLRRYASDTYYGGGEWLLLTAWYGWAALSRGRRETAEAALHWIVSKADASGRLPEQVPDALPSREGYEHWVSKWGPPARPLLWSHGMYLVLYHRLYPDSIR</sequence>
<evidence type="ECO:0000313" key="3">
    <source>
        <dbReference type="Proteomes" id="UP000450917"/>
    </source>
</evidence>
<dbReference type="InterPro" id="IPR011613">
    <property type="entry name" value="GH15-like"/>
</dbReference>
<dbReference type="InterPro" id="IPR012341">
    <property type="entry name" value="6hp_glycosidase-like_sf"/>
</dbReference>
<organism evidence="2 3">
    <name type="scientific">Paenibacillus validus</name>
    <dbReference type="NCBI Taxonomy" id="44253"/>
    <lineage>
        <taxon>Bacteria</taxon>
        <taxon>Bacillati</taxon>
        <taxon>Bacillota</taxon>
        <taxon>Bacilli</taxon>
        <taxon>Bacillales</taxon>
        <taxon>Paenibacillaceae</taxon>
        <taxon>Paenibacillus</taxon>
    </lineage>
</organism>
<name>A0A7X2ZCY6_9BACL</name>
<keyword evidence="2" id="KW-0378">Hydrolase</keyword>
<accession>A0A7X2ZCY6</accession>
<dbReference type="EMBL" id="WNZX01000016">
    <property type="protein sequence ID" value="MUG72559.1"/>
    <property type="molecule type" value="Genomic_DNA"/>
</dbReference>
<dbReference type="SUPFAM" id="SSF48208">
    <property type="entry name" value="Six-hairpin glycosidases"/>
    <property type="match status" value="1"/>
</dbReference>
<comment type="caution">
    <text evidence="2">The sequence shown here is derived from an EMBL/GenBank/DDBJ whole genome shotgun (WGS) entry which is preliminary data.</text>
</comment>
<reference evidence="2 3" key="1">
    <citation type="submission" date="2019-11" db="EMBL/GenBank/DDBJ databases">
        <title>Draft genome sequences of five Paenibacillus species of dairy origin.</title>
        <authorList>
            <person name="Olajide A.M."/>
            <person name="Chen S."/>
            <person name="Lapointe G."/>
        </authorList>
    </citation>
    <scope>NUCLEOTIDE SEQUENCE [LARGE SCALE GENOMIC DNA]</scope>
    <source>
        <strain evidence="2 3">2CS3</strain>
    </source>
</reference>
<dbReference type="PANTHER" id="PTHR31616:SF0">
    <property type="entry name" value="GLUCAN 1,4-ALPHA-GLUCOSIDASE"/>
    <property type="match status" value="1"/>
</dbReference>
<dbReference type="Proteomes" id="UP000450917">
    <property type="component" value="Unassembled WGS sequence"/>
</dbReference>
<dbReference type="Pfam" id="PF00723">
    <property type="entry name" value="Glyco_hydro_15"/>
    <property type="match status" value="1"/>
</dbReference>
<dbReference type="AlphaFoldDB" id="A0A7X2ZCY6"/>
<protein>
    <submittedName>
        <fullName evidence="2">Glycoside hydrolase family 15 protein</fullName>
    </submittedName>
</protein>
<keyword evidence="3" id="KW-1185">Reference proteome</keyword>
<dbReference type="InterPro" id="IPR008928">
    <property type="entry name" value="6-hairpin_glycosidase_sf"/>
</dbReference>
<dbReference type="GO" id="GO:0005975">
    <property type="term" value="P:carbohydrate metabolic process"/>
    <property type="evidence" value="ECO:0007669"/>
    <property type="project" value="InterPro"/>
</dbReference>
<dbReference type="Gene3D" id="1.50.10.10">
    <property type="match status" value="1"/>
</dbReference>
<dbReference type="PANTHER" id="PTHR31616">
    <property type="entry name" value="TREHALASE"/>
    <property type="match status" value="1"/>
</dbReference>
<proteinExistence type="predicted"/>
<dbReference type="GO" id="GO:0004553">
    <property type="term" value="F:hydrolase activity, hydrolyzing O-glycosyl compounds"/>
    <property type="evidence" value="ECO:0007669"/>
    <property type="project" value="TreeGrafter"/>
</dbReference>
<feature type="domain" description="GH15-like" evidence="1">
    <location>
        <begin position="23"/>
        <end position="303"/>
    </location>
</feature>
<evidence type="ECO:0000259" key="1">
    <source>
        <dbReference type="Pfam" id="PF00723"/>
    </source>
</evidence>